<organism evidence="2 3">
    <name type="scientific">Lithospermum erythrorhizon</name>
    <name type="common">Purple gromwell</name>
    <name type="synonym">Lithospermum officinale var. erythrorhizon</name>
    <dbReference type="NCBI Taxonomy" id="34254"/>
    <lineage>
        <taxon>Eukaryota</taxon>
        <taxon>Viridiplantae</taxon>
        <taxon>Streptophyta</taxon>
        <taxon>Embryophyta</taxon>
        <taxon>Tracheophyta</taxon>
        <taxon>Spermatophyta</taxon>
        <taxon>Magnoliopsida</taxon>
        <taxon>eudicotyledons</taxon>
        <taxon>Gunneridae</taxon>
        <taxon>Pentapetalae</taxon>
        <taxon>asterids</taxon>
        <taxon>lamiids</taxon>
        <taxon>Boraginales</taxon>
        <taxon>Boraginaceae</taxon>
        <taxon>Boraginoideae</taxon>
        <taxon>Lithospermeae</taxon>
        <taxon>Lithospermum</taxon>
    </lineage>
</organism>
<feature type="domain" description="GAG-pre-integrase" evidence="1">
    <location>
        <begin position="76"/>
        <end position="116"/>
    </location>
</feature>
<dbReference type="InterPro" id="IPR025724">
    <property type="entry name" value="GAG-pre-integrase_dom"/>
</dbReference>
<name>A0AAV3NZ35_LITER</name>
<protein>
    <recommendedName>
        <fullName evidence="1">GAG-pre-integrase domain-containing protein</fullName>
    </recommendedName>
</protein>
<dbReference type="Pfam" id="PF13976">
    <property type="entry name" value="gag_pre-integrs"/>
    <property type="match status" value="1"/>
</dbReference>
<keyword evidence="3" id="KW-1185">Reference proteome</keyword>
<evidence type="ECO:0000313" key="3">
    <source>
        <dbReference type="Proteomes" id="UP001454036"/>
    </source>
</evidence>
<dbReference type="AlphaFoldDB" id="A0AAV3NZ35"/>
<dbReference type="EMBL" id="BAABME010016080">
    <property type="protein sequence ID" value="GAA0144361.1"/>
    <property type="molecule type" value="Genomic_DNA"/>
</dbReference>
<sequence length="151" mass="17505">MVHHVSQVAYTSLKAALQSSWYFDEGLTANLISVSQLCDDGMKVFFIKDGCTVNNNGDQTIMKEVRSDENYYTWTSINALVSRKSVDAELWHKKLGHTNYRNIQQLYRKRLYEDCQFCRSRTECIENAMLGNIPRVITKRCNSYSPLVCWS</sequence>
<proteinExistence type="predicted"/>
<reference evidence="2 3" key="1">
    <citation type="submission" date="2024-01" db="EMBL/GenBank/DDBJ databases">
        <title>The complete chloroplast genome sequence of Lithospermum erythrorhizon: insights into the phylogenetic relationship among Boraginaceae species and the maternal lineages of purple gromwells.</title>
        <authorList>
            <person name="Okada T."/>
            <person name="Watanabe K."/>
        </authorList>
    </citation>
    <scope>NUCLEOTIDE SEQUENCE [LARGE SCALE GENOMIC DNA]</scope>
</reference>
<accession>A0AAV3NZ35</accession>
<comment type="caution">
    <text evidence="2">The sequence shown here is derived from an EMBL/GenBank/DDBJ whole genome shotgun (WGS) entry which is preliminary data.</text>
</comment>
<gene>
    <name evidence="2" type="ORF">LIER_35917</name>
</gene>
<evidence type="ECO:0000259" key="1">
    <source>
        <dbReference type="Pfam" id="PF13976"/>
    </source>
</evidence>
<dbReference type="Proteomes" id="UP001454036">
    <property type="component" value="Unassembled WGS sequence"/>
</dbReference>
<evidence type="ECO:0000313" key="2">
    <source>
        <dbReference type="EMBL" id="GAA0144361.1"/>
    </source>
</evidence>